<dbReference type="GO" id="GO:0016881">
    <property type="term" value="F:acid-amino acid ligase activity"/>
    <property type="evidence" value="ECO:0007669"/>
    <property type="project" value="UniProtKB-ARBA"/>
</dbReference>
<dbReference type="OrthoDB" id="495728at2"/>
<name>A0A7X2S724_9BACI</name>
<comment type="similarity">
    <text evidence="2">Belongs to the IucA/IucC family.</text>
</comment>
<dbReference type="InterPro" id="IPR007310">
    <property type="entry name" value="Aerobactin_biosyn_IucA/IucC_N"/>
</dbReference>
<organism evidence="5 6">
    <name type="scientific">Metabacillus mangrovi</name>
    <dbReference type="NCBI Taxonomy" id="1491830"/>
    <lineage>
        <taxon>Bacteria</taxon>
        <taxon>Bacillati</taxon>
        <taxon>Bacillota</taxon>
        <taxon>Bacilli</taxon>
        <taxon>Bacillales</taxon>
        <taxon>Bacillaceae</taxon>
        <taxon>Metabacillus</taxon>
    </lineage>
</organism>
<dbReference type="InterPro" id="IPR022770">
    <property type="entry name" value="IucA/IucC-like_C"/>
</dbReference>
<dbReference type="Pfam" id="PF04183">
    <property type="entry name" value="IucA_IucC"/>
    <property type="match status" value="1"/>
</dbReference>
<proteinExistence type="inferred from homology"/>
<evidence type="ECO:0000313" key="6">
    <source>
        <dbReference type="Proteomes" id="UP000434639"/>
    </source>
</evidence>
<sequence length="633" mass="72046">MLNYKTDAKKHRNPYAAGMKEFIEEKLPHLKQAFLEQLPAAEEAILYKWAESLLREDVLQLRSGAIEWEQKLPGREKGALFLSVPLRDRANLIFSCSGRHAFNRFMISELFLLKDGLKKIHSCRELLDVLESSHPSFSEFEGNWESYADELMNGSANLALTYAVYEERRKHLPENQNLLEYALGLENPFLFFEQLCIEGHHLHPGTKTKMGMEPEEVYRFSPELNGKVSISFMLGKKSAFLWKVKDGEDPNECMYSGLPGLKDKAEAYCCASGLDLNEWLLIPVHPWQLKHIVPGLFADELENDILIPADLEWECFPTTSFRTVVPKGNDWFLKLPVHSQMTSTKRSVSAQTALNGPVVSELLMEIVEKEPQLKDTFIPVPEIYGAALKSENPLKSRNMTAMVRSGLKELLGEGEIPVTASSYNSRSPFTERLILEDLFAAFCEKHSLSLKEGFQPFIKSYISIVLPGTLTLMTKYGIGLEGHMQNSIAVFKDGKPVKYLFRDWGGARIYRKRLESQGFEPEFMPGSVSLTDSLDEMRRKMHYTAYQSHFGEVFRILSVFTGCSEEIPWKWLAEETNMILSTIGGSNAEEDREFLFSRAVKHKALSSMRLFPDRDGYVYADAPNPLNLDWTVG</sequence>
<comment type="pathway">
    <text evidence="1">Siderophore biosynthesis.</text>
</comment>
<dbReference type="Pfam" id="PF06276">
    <property type="entry name" value="FhuF"/>
    <property type="match status" value="1"/>
</dbReference>
<dbReference type="GO" id="GO:0019290">
    <property type="term" value="P:siderophore biosynthetic process"/>
    <property type="evidence" value="ECO:0007669"/>
    <property type="project" value="InterPro"/>
</dbReference>
<dbReference type="InterPro" id="IPR037455">
    <property type="entry name" value="LucA/IucC-like"/>
</dbReference>
<evidence type="ECO:0008006" key="7">
    <source>
        <dbReference type="Google" id="ProtNLM"/>
    </source>
</evidence>
<evidence type="ECO:0000259" key="4">
    <source>
        <dbReference type="Pfam" id="PF06276"/>
    </source>
</evidence>
<feature type="domain" description="Aerobactin siderophore biosynthesis IucA/IucC-like C-terminal" evidence="4">
    <location>
        <begin position="457"/>
        <end position="617"/>
    </location>
</feature>
<dbReference type="Gene3D" id="1.10.510.40">
    <property type="match status" value="1"/>
</dbReference>
<keyword evidence="6" id="KW-1185">Reference proteome</keyword>
<evidence type="ECO:0000256" key="2">
    <source>
        <dbReference type="ARBA" id="ARBA00007832"/>
    </source>
</evidence>
<dbReference type="RefSeq" id="WP_155113169.1">
    <property type="nucleotide sequence ID" value="NZ_WMIB01000016.1"/>
</dbReference>
<protein>
    <recommendedName>
        <fullName evidence="7">IucA/IucC family siderophore biosynthesis protein</fullName>
    </recommendedName>
</protein>
<dbReference type="PANTHER" id="PTHR34384:SF6">
    <property type="entry name" value="STAPHYLOFERRIN B SYNTHASE"/>
    <property type="match status" value="1"/>
</dbReference>
<comment type="caution">
    <text evidence="5">The sequence shown here is derived from an EMBL/GenBank/DDBJ whole genome shotgun (WGS) entry which is preliminary data.</text>
</comment>
<dbReference type="Proteomes" id="UP000434639">
    <property type="component" value="Unassembled WGS sequence"/>
</dbReference>
<reference evidence="5 6" key="1">
    <citation type="journal article" date="2017" name="Int. J. Syst. Evol. Microbiol.">
        <title>Bacillus mangrovi sp. nov., isolated from a sediment sample from a mangrove forest.</title>
        <authorList>
            <person name="Gupta V."/>
            <person name="Singh P.K."/>
            <person name="Korpole S."/>
            <person name="Tanuku N.R.S."/>
            <person name="Pinnaka A.K."/>
        </authorList>
    </citation>
    <scope>NUCLEOTIDE SEQUENCE [LARGE SCALE GENOMIC DNA]</scope>
    <source>
        <strain evidence="5 6">KCTC 33872</strain>
    </source>
</reference>
<feature type="domain" description="Aerobactin siderophore biosynthesis IucA/IucC N-terminal" evidence="3">
    <location>
        <begin position="189"/>
        <end position="422"/>
    </location>
</feature>
<dbReference type="AlphaFoldDB" id="A0A7X2S724"/>
<evidence type="ECO:0000313" key="5">
    <source>
        <dbReference type="EMBL" id="MTH54665.1"/>
    </source>
</evidence>
<evidence type="ECO:0000256" key="1">
    <source>
        <dbReference type="ARBA" id="ARBA00004924"/>
    </source>
</evidence>
<evidence type="ECO:0000259" key="3">
    <source>
        <dbReference type="Pfam" id="PF04183"/>
    </source>
</evidence>
<dbReference type="PANTHER" id="PTHR34384">
    <property type="entry name" value="L-2,3-DIAMINOPROPANOATE--CITRATE LIGASE"/>
    <property type="match status" value="1"/>
</dbReference>
<gene>
    <name evidence="5" type="ORF">GKZ89_14775</name>
</gene>
<dbReference type="EMBL" id="WMIB01000016">
    <property type="protein sequence ID" value="MTH54665.1"/>
    <property type="molecule type" value="Genomic_DNA"/>
</dbReference>
<accession>A0A7X2S724</accession>